<dbReference type="AlphaFoldDB" id="A0A0K0XV01"/>
<keyword evidence="2" id="KW-1185">Reference proteome</keyword>
<proteinExistence type="predicted"/>
<dbReference type="KEGG" id="wma:WM2015_1076"/>
<name>A0A0K0XV01_9GAMM</name>
<dbReference type="Proteomes" id="UP000066624">
    <property type="component" value="Chromosome"/>
</dbReference>
<evidence type="ECO:0000313" key="2">
    <source>
        <dbReference type="Proteomes" id="UP000066624"/>
    </source>
</evidence>
<protein>
    <submittedName>
        <fullName evidence="1">Uncharacterized protein</fullName>
    </submittedName>
</protein>
<gene>
    <name evidence="1" type="ORF">WM2015_1076</name>
</gene>
<organism evidence="1 2">
    <name type="scientific">Wenzhouxiangella marina</name>
    <dbReference type="NCBI Taxonomy" id="1579979"/>
    <lineage>
        <taxon>Bacteria</taxon>
        <taxon>Pseudomonadati</taxon>
        <taxon>Pseudomonadota</taxon>
        <taxon>Gammaproteobacteria</taxon>
        <taxon>Chromatiales</taxon>
        <taxon>Wenzhouxiangellaceae</taxon>
        <taxon>Wenzhouxiangella</taxon>
    </lineage>
</organism>
<evidence type="ECO:0000313" key="1">
    <source>
        <dbReference type="EMBL" id="AKS41452.1"/>
    </source>
</evidence>
<sequence length="178" mass="19823">MNKEQKARKVAEASYLALRDALDQPGPAGLVLPQSVIDFALGRAVADEGAVRRHLGEDLACRRLYREALAQRRLAQSPIQACAQDKGEVTRRSGEGFELHFRRSQASPGQVYVTLQLLPGIEIEDGVGLEIHAIADHDILRVSFPPLHDQQSQRLFEDQDAVLQLLRDDRAELEVLRA</sequence>
<accession>A0A0K0XV01</accession>
<dbReference type="STRING" id="1579979.WM2015_1076"/>
<dbReference type="EMBL" id="CP012154">
    <property type="protein sequence ID" value="AKS41452.1"/>
    <property type="molecule type" value="Genomic_DNA"/>
</dbReference>
<dbReference type="RefSeq" id="WP_049725090.1">
    <property type="nucleotide sequence ID" value="NZ_CP012154.1"/>
</dbReference>
<reference evidence="1 2" key="1">
    <citation type="submission" date="2015-07" db="EMBL/GenBank/DDBJ databases">
        <authorList>
            <person name="Noorani M."/>
        </authorList>
    </citation>
    <scope>NUCLEOTIDE SEQUENCE [LARGE SCALE GENOMIC DNA]</scope>
    <source>
        <strain evidence="1 2">KCTC 42284</strain>
    </source>
</reference>